<dbReference type="InterPro" id="IPR031570">
    <property type="entry name" value="NBEA/BDCP_DUF4704"/>
</dbReference>
<dbReference type="Pfam" id="PF15787">
    <property type="entry name" value="DUF4704"/>
    <property type="match status" value="1"/>
</dbReference>
<dbReference type="Pfam" id="PF02138">
    <property type="entry name" value="Beach"/>
    <property type="match status" value="1"/>
</dbReference>
<dbReference type="EMBL" id="MLAK01001259">
    <property type="protein sequence ID" value="OHS95234.1"/>
    <property type="molecule type" value="Genomic_DNA"/>
</dbReference>
<dbReference type="SMART" id="SM01026">
    <property type="entry name" value="Beach"/>
    <property type="match status" value="1"/>
</dbReference>
<dbReference type="RefSeq" id="XP_068348371.1">
    <property type="nucleotide sequence ID" value="XM_068490544.1"/>
</dbReference>
<proteinExistence type="predicted"/>
<comment type="caution">
    <text evidence="2">The sequence shown here is derived from an EMBL/GenBank/DDBJ whole genome shotgun (WGS) entry which is preliminary data.</text>
</comment>
<dbReference type="VEuPathDB" id="TrichDB:TRFO_02210"/>
<reference evidence="2" key="1">
    <citation type="submission" date="2016-10" db="EMBL/GenBank/DDBJ databases">
        <authorList>
            <person name="Benchimol M."/>
            <person name="Almeida L.G."/>
            <person name="Vasconcelos A.T."/>
            <person name="Perreira-Neves A."/>
            <person name="Rosa I.A."/>
            <person name="Tasca T."/>
            <person name="Bogo M.R."/>
            <person name="de Souza W."/>
        </authorList>
    </citation>
    <scope>NUCLEOTIDE SEQUENCE [LARGE SCALE GENOMIC DNA]</scope>
    <source>
        <strain evidence="2">K</strain>
    </source>
</reference>
<evidence type="ECO:0000259" key="1">
    <source>
        <dbReference type="PROSITE" id="PS50197"/>
    </source>
</evidence>
<keyword evidence="3" id="KW-1185">Reference proteome</keyword>
<dbReference type="InterPro" id="IPR036322">
    <property type="entry name" value="WD40_repeat_dom_sf"/>
</dbReference>
<dbReference type="Proteomes" id="UP000179807">
    <property type="component" value="Unassembled WGS sequence"/>
</dbReference>
<protein>
    <submittedName>
        <fullName evidence="2">Beige/BEACH domain containing protein</fullName>
    </submittedName>
</protein>
<dbReference type="GeneID" id="94825248"/>
<organism evidence="2 3">
    <name type="scientific">Tritrichomonas foetus</name>
    <dbReference type="NCBI Taxonomy" id="1144522"/>
    <lineage>
        <taxon>Eukaryota</taxon>
        <taxon>Metamonada</taxon>
        <taxon>Parabasalia</taxon>
        <taxon>Tritrichomonadida</taxon>
        <taxon>Tritrichomonadidae</taxon>
        <taxon>Tritrichomonas</taxon>
    </lineage>
</organism>
<dbReference type="InterPro" id="IPR050865">
    <property type="entry name" value="BEACH_Domain"/>
</dbReference>
<dbReference type="SUPFAM" id="SSF81837">
    <property type="entry name" value="BEACH domain"/>
    <property type="match status" value="1"/>
</dbReference>
<dbReference type="InterPro" id="IPR036372">
    <property type="entry name" value="BEACH_dom_sf"/>
</dbReference>
<dbReference type="PANTHER" id="PTHR13743:SF112">
    <property type="entry name" value="BEACH DOMAIN-CONTAINING PROTEIN"/>
    <property type="match status" value="1"/>
</dbReference>
<dbReference type="InterPro" id="IPR000409">
    <property type="entry name" value="BEACH_dom"/>
</dbReference>
<dbReference type="Gene3D" id="1.10.1540.10">
    <property type="entry name" value="BEACH domain"/>
    <property type="match status" value="1"/>
</dbReference>
<name>A0A1J4J7N7_9EUKA</name>
<dbReference type="SUPFAM" id="SSF50729">
    <property type="entry name" value="PH domain-like"/>
    <property type="match status" value="1"/>
</dbReference>
<feature type="domain" description="BEACH" evidence="1">
    <location>
        <begin position="1875"/>
        <end position="2130"/>
    </location>
</feature>
<dbReference type="SUPFAM" id="SSF50978">
    <property type="entry name" value="WD40 repeat-like"/>
    <property type="match status" value="1"/>
</dbReference>
<evidence type="ECO:0000313" key="2">
    <source>
        <dbReference type="EMBL" id="OHS95234.1"/>
    </source>
</evidence>
<evidence type="ECO:0000313" key="3">
    <source>
        <dbReference type="Proteomes" id="UP000179807"/>
    </source>
</evidence>
<dbReference type="CDD" id="cd06071">
    <property type="entry name" value="Beach"/>
    <property type="match status" value="1"/>
</dbReference>
<dbReference type="SUPFAM" id="SSF49899">
    <property type="entry name" value="Concanavalin A-like lectins/glucanases"/>
    <property type="match status" value="1"/>
</dbReference>
<sequence>MTRRISIMSSLKGSDENPFVSLLTMFSNKRPPLTIPNSPLNNFIFPCFDRQMIFDIKGRLSNGCSYPEALSRAQHLIQFDPNILLFCVDFFQEQQIESRDIILIPLSYVIYWLSCSDLSDIIPHYMLLNQVLMFTQDYIRPEIYFFCLNNITQHFFIFGNESFPVSLIPIIFERPDPQLLDTASIIISNLLKNSNIDAIHSLTDLLTAQISANPNNYMGYNYEYIVNTLHQMLTIYDVNTLGLFAALASVYEDASLLEAFFDIPRFFMARVENSPVKTETLKIPKTDSKDYFKLDTESNKNEEIHDHHNLPNDLNPPPISDFHVQIIYEDLLSDDENFTLKILFSLLSRVLQPYVSTFFEGFIDILHSSEQKEHFFELFISFLFSLDKVTKVVITEPIFSEITSHLVFLPGVSIFQPHEKFELVAFLRKSALLILAKHSPKYVGRLLHKLEVHPYLFADVIGRIHLNLDKFDLESLTDEPTLGSIIHVVSNLSTLSSQSDKEGLQKISQARSTILIFLFSIIEDASVAARCFSSSVFTRGFLGRIFDPYFHRPVILVLRQFLTKSKGEEKEVLVPTIEYICGIIDVCASMDDHEEHESVAIDLLLTVNESIIHNRNLPLKFESLITASTKYLAVRASIKFLDQTLQLYSQMLLSSPNYSVSYVQMQQLSVAIRKSDGISPSEATVCGLIGMMARSRSVNVNASFFVQEPKISILLFSTIQTKDDTMKYLSLFLQLCQHSAYNCTQCHQGELDLLLIELIKNYPNSFTFRGCKFNLIVSETDIMKYVLPLLNMIMSYESSPQVSSGIISLMAPGGDHKFPRFASEVIHQLSSTVTRLCQEPAVSLPLGIEESVFIFEGLKSTDLDYGFTFQFLLFADVHAAMICNRRPMIIQISDDGRTQIQLYVQGSSIVCRINSTLGSSFAALYTGFPSCTWTRVTLMLQQFKDNSSAISFGLNNSQPATFNLDLPPLIEGPLVVQIGGLAEPPTGSGEPIEPLCNIGAFRFYNEALDREELNELSELGSRKSDVYQTPLFCYPPLNPISISGAQSTQNQQRNIILKKNGIEWLAHDNIVENFKKPQVLRILTPFFLYFAEMPPHFSEELLDVLLCTIESKSQFPYFPLIGNLLVKGPQKSLTYSLYMKFFTFVENLNDPSLVKALVYNILMNFDIWGHSEGSHFLRVLTHWAQNLYPSCVSIVSKCFSFSDLLALARIYLWFKPIEVELIRGAPDSERPRDENLDIESCRQTYNKLLLTAATHKFTPDDARTIISHCAACQDQQQVFSILTLFLEIIQRNRLNITMPVAVCRLTYHQFKPQQEMRFINAYKVLYSMADPRNLHNYNDAIISLMNDLYFTDELFNMCSKMLRHYPCSYPLSIFIAMNLGSQQAAKIATLLAKLQIDKNITIMFKYDPNWCAYPIVLLSKLLNLEDHHNIIEFLYNVVVVDQYNVDEYLNNIFDSIDSILNTFDLFAGIFDNSLEDSARLFMTKIACNFIDTSNRELALGILLRCIKMMTLRINDPPNSALRLEFQNSPYYIPETVWLGSPQTPDGNQNDMINKECNSKTNVELHQNRSLNSLKLILNEVIKQKKFNNYQFGLVLGSDGKPLFSNLYEIMKAYLQTIDSPNHAIVFWRQTFEKILNGKLEENEKIENLISKCGSYCSKITIGNNKRNIAIIDSIRRSIVESDYDAKEALQSLDINEIAIASMHIDSAIQALHNREYKFTRDLKKLMKKSMQEDSPWSDPLYRRIGYKHSFISDSSYIMPFLNKVYNPPIPNIDPPPLPQIPKDAYTCVQIKFTKVIPSYFQFFSNHISLINAKSTKRIDFKDIKRIFIRWRYHRPNSLEFYMKNGSSIFVDFTPIEAQTILSNFNTINPQLVQTCSPANFFASTNFMKQWVDGKLSNFEYLIILNYFSGRTYNDPSMYPIYPWVVSSYNENLEGNNYHNFNIYKYRDLSKPIAAQNKEQTHVYLFAPSTPTLVSYYLSRIEPYNSIPKDMKIEKLRFTKDTFKSMQECYNRSSSPKVSNCYELTPEFFTSPFYFTGDFELPLWASDEEEFIYMHRKLLESPKVSQYLNKWIDMIFGVNSRKKGALHSENVFNTVLFSEMATVSESETLVSNLKKIGHMPAQLFHKPHPQKVLLSRQPTFNTTLSVAIDTKQEIVNATIVENEYAAIKFLAYTKEGAVLNVRLDFVTPLNRSTTTIGSIPSNLFVCEYEHGYVAIDDIKHILYIMKERSITNVDIDIRHINCLASSGSMVAAANINGEIIGWDHHDFQEHFHFCYIATDYISSMALSQKFGIVACGTSNAELAVYSYHTGILNFIIKLSAEPTKILITPEFGYILVASGSELFLVSLVGKIIRRVKIDFEIDKWTAWSCERGIDFVAISDTKNQIRMSEAFYVKFDEVFYQCKTRVLEMKYILQTRGMALITQDSYARLIPKALPF</sequence>
<dbReference type="OrthoDB" id="26681at2759"/>
<dbReference type="PROSITE" id="PS50197">
    <property type="entry name" value="BEACH"/>
    <property type="match status" value="1"/>
</dbReference>
<gene>
    <name evidence="2" type="ORF">TRFO_02210</name>
</gene>
<dbReference type="InterPro" id="IPR013320">
    <property type="entry name" value="ConA-like_dom_sf"/>
</dbReference>
<accession>A0A1J4J7N7</accession>
<dbReference type="PANTHER" id="PTHR13743">
    <property type="entry name" value="BEIGE/BEACH-RELATED"/>
    <property type="match status" value="1"/>
</dbReference>